<accession>A0A1H6XWX2</accession>
<keyword evidence="2 4" id="KW-0862">Zinc</keyword>
<dbReference type="GO" id="GO:0008270">
    <property type="term" value="F:zinc ion binding"/>
    <property type="evidence" value="ECO:0007669"/>
    <property type="project" value="InterPro"/>
</dbReference>
<evidence type="ECO:0000256" key="4">
    <source>
        <dbReference type="RuleBase" id="RU361277"/>
    </source>
</evidence>
<sequence length="352" mass="38876">MKSVSVIKVGSLKDPNEATRGKVQVVDIPEQLIGDEDVKIKVAYCAICGSDPHLVENIFGWDVPFGIGHEVSGVIMELGKNATKKGLKVGDRIAGNFLKFCGTCYYCQNGQQQFCEYGNDSNHPGMSEYIVWHESQVYKLPDDVSLKIGCLLEPVSIAVRIMDKIGMKIGQRVAICGGGPIGLLAIQSLKMYGATSLTLIEPISNRRDFAVKYGADYVIDPLTQDVVEVSMSLTNGRGFDVVIDCSGSVKAVNNLPQITAKGGKLIYAAMYPNTFEMPLNLYQYCYFNELTITGLYVAPYAFPRALQLLPRMQLEDFIAKVYPIDQVEEAFAMQVEGKYPKILIQCNSFEKE</sequence>
<dbReference type="SUPFAM" id="SSF51735">
    <property type="entry name" value="NAD(P)-binding Rossmann-fold domains"/>
    <property type="match status" value="1"/>
</dbReference>
<dbReference type="PANTHER" id="PTHR43401">
    <property type="entry name" value="L-THREONINE 3-DEHYDROGENASE"/>
    <property type="match status" value="1"/>
</dbReference>
<keyword evidence="1 4" id="KW-0479">Metal-binding</keyword>
<dbReference type="Gene3D" id="3.40.50.720">
    <property type="entry name" value="NAD(P)-binding Rossmann-like Domain"/>
    <property type="match status" value="1"/>
</dbReference>
<dbReference type="AlphaFoldDB" id="A0A1H6XWX2"/>
<evidence type="ECO:0000313" key="7">
    <source>
        <dbReference type="Proteomes" id="UP000199662"/>
    </source>
</evidence>
<organism evidence="6 7">
    <name type="scientific">Propionispira arboris</name>
    <dbReference type="NCBI Taxonomy" id="84035"/>
    <lineage>
        <taxon>Bacteria</taxon>
        <taxon>Bacillati</taxon>
        <taxon>Bacillota</taxon>
        <taxon>Negativicutes</taxon>
        <taxon>Selenomonadales</taxon>
        <taxon>Selenomonadaceae</taxon>
        <taxon>Propionispira</taxon>
    </lineage>
</organism>
<reference evidence="6 7" key="1">
    <citation type="submission" date="2016-10" db="EMBL/GenBank/DDBJ databases">
        <authorList>
            <person name="de Groot N.N."/>
        </authorList>
    </citation>
    <scope>NUCLEOTIDE SEQUENCE [LARGE SCALE GENOMIC DNA]</scope>
    <source>
        <strain evidence="6 7">DSM 2179</strain>
    </source>
</reference>
<evidence type="ECO:0000313" key="6">
    <source>
        <dbReference type="EMBL" id="SEJ29340.1"/>
    </source>
</evidence>
<dbReference type="GO" id="GO:0016491">
    <property type="term" value="F:oxidoreductase activity"/>
    <property type="evidence" value="ECO:0007669"/>
    <property type="project" value="UniProtKB-KW"/>
</dbReference>
<dbReference type="InterPro" id="IPR002328">
    <property type="entry name" value="ADH_Zn_CS"/>
</dbReference>
<gene>
    <name evidence="6" type="ORF">SAMN05660742_105165</name>
</gene>
<dbReference type="InterPro" id="IPR050129">
    <property type="entry name" value="Zn_alcohol_dh"/>
</dbReference>
<dbReference type="InterPro" id="IPR011032">
    <property type="entry name" value="GroES-like_sf"/>
</dbReference>
<evidence type="ECO:0000256" key="2">
    <source>
        <dbReference type="ARBA" id="ARBA00022833"/>
    </source>
</evidence>
<keyword evidence="3" id="KW-0560">Oxidoreductase</keyword>
<protein>
    <submittedName>
        <fullName evidence="6">(R,R)-butanediol dehydrogenase / meso-butanediol dehydrogenase / diacetyl reductase</fullName>
    </submittedName>
</protein>
<dbReference type="InterPro" id="IPR013149">
    <property type="entry name" value="ADH-like_C"/>
</dbReference>
<dbReference type="PROSITE" id="PS00059">
    <property type="entry name" value="ADH_ZINC"/>
    <property type="match status" value="1"/>
</dbReference>
<dbReference type="Pfam" id="PF08240">
    <property type="entry name" value="ADH_N"/>
    <property type="match status" value="1"/>
</dbReference>
<dbReference type="Pfam" id="PF00107">
    <property type="entry name" value="ADH_zinc_N"/>
    <property type="match status" value="1"/>
</dbReference>
<evidence type="ECO:0000259" key="5">
    <source>
        <dbReference type="SMART" id="SM00829"/>
    </source>
</evidence>
<comment type="cofactor">
    <cofactor evidence="4">
        <name>Zn(2+)</name>
        <dbReference type="ChEBI" id="CHEBI:29105"/>
    </cofactor>
</comment>
<proteinExistence type="inferred from homology"/>
<dbReference type="Proteomes" id="UP000199662">
    <property type="component" value="Unassembled WGS sequence"/>
</dbReference>
<feature type="domain" description="Enoyl reductase (ER)" evidence="5">
    <location>
        <begin position="18"/>
        <end position="344"/>
    </location>
</feature>
<dbReference type="EMBL" id="FNZK01000005">
    <property type="protein sequence ID" value="SEJ29340.1"/>
    <property type="molecule type" value="Genomic_DNA"/>
</dbReference>
<evidence type="ECO:0000256" key="3">
    <source>
        <dbReference type="ARBA" id="ARBA00023002"/>
    </source>
</evidence>
<comment type="similarity">
    <text evidence="4">Belongs to the zinc-containing alcohol dehydrogenase family.</text>
</comment>
<dbReference type="InterPro" id="IPR036291">
    <property type="entry name" value="NAD(P)-bd_dom_sf"/>
</dbReference>
<name>A0A1H6XWX2_9FIRM</name>
<dbReference type="STRING" id="84035.SAMN05660742_105165"/>
<dbReference type="InterPro" id="IPR020843">
    <property type="entry name" value="ER"/>
</dbReference>
<evidence type="ECO:0000256" key="1">
    <source>
        <dbReference type="ARBA" id="ARBA00022723"/>
    </source>
</evidence>
<dbReference type="InterPro" id="IPR013154">
    <property type="entry name" value="ADH-like_N"/>
</dbReference>
<dbReference type="SMART" id="SM00829">
    <property type="entry name" value="PKS_ER"/>
    <property type="match status" value="1"/>
</dbReference>
<keyword evidence="7" id="KW-1185">Reference proteome</keyword>
<dbReference type="PANTHER" id="PTHR43401:SF2">
    <property type="entry name" value="L-THREONINE 3-DEHYDROGENASE"/>
    <property type="match status" value="1"/>
</dbReference>
<dbReference type="SUPFAM" id="SSF50129">
    <property type="entry name" value="GroES-like"/>
    <property type="match status" value="1"/>
</dbReference>
<dbReference type="Gene3D" id="3.90.180.10">
    <property type="entry name" value="Medium-chain alcohol dehydrogenases, catalytic domain"/>
    <property type="match status" value="1"/>
</dbReference>